<accession>A0A7U2R4R9</accession>
<evidence type="ECO:0000313" key="10">
    <source>
        <dbReference type="EMBL" id="QRD94510.1"/>
    </source>
</evidence>
<dbReference type="EMBL" id="CP044623">
    <property type="protein sequence ID" value="QRD94510.1"/>
    <property type="molecule type" value="Genomic_DNA"/>
</dbReference>
<dbReference type="AlphaFoldDB" id="A0A7U2R4R9"/>
<feature type="compositionally biased region" description="Basic and acidic residues" evidence="8">
    <location>
        <begin position="111"/>
        <end position="120"/>
    </location>
</feature>
<evidence type="ECO:0000259" key="9">
    <source>
        <dbReference type="PROSITE" id="PS50048"/>
    </source>
</evidence>
<keyword evidence="11" id="KW-1185">Reference proteome</keyword>
<evidence type="ECO:0000256" key="8">
    <source>
        <dbReference type="SAM" id="MobiDB-lite"/>
    </source>
</evidence>
<evidence type="ECO:0000313" key="11">
    <source>
        <dbReference type="Proteomes" id="UP000596276"/>
    </source>
</evidence>
<dbReference type="Proteomes" id="UP000596276">
    <property type="component" value="Chromosome 6"/>
</dbReference>
<dbReference type="PROSITE" id="PS00463">
    <property type="entry name" value="ZN2_CY6_FUNGAL_1"/>
    <property type="match status" value="1"/>
</dbReference>
<name>A0A7U2R4R9_ASPFN</name>
<dbReference type="InterPro" id="IPR051439">
    <property type="entry name" value="XlnR/Xlr1"/>
</dbReference>
<gene>
    <name evidence="10" type="ORF">F9C07_2286596</name>
</gene>
<feature type="compositionally biased region" description="Polar residues" evidence="8">
    <location>
        <begin position="123"/>
        <end position="134"/>
    </location>
</feature>
<dbReference type="GO" id="GO:0009893">
    <property type="term" value="P:positive regulation of metabolic process"/>
    <property type="evidence" value="ECO:0007669"/>
    <property type="project" value="UniProtKB-ARBA"/>
</dbReference>
<evidence type="ECO:0000256" key="6">
    <source>
        <dbReference type="ARBA" id="ARBA00040261"/>
    </source>
</evidence>
<keyword evidence="5" id="KW-0539">Nucleus</keyword>
<dbReference type="InterPro" id="IPR036864">
    <property type="entry name" value="Zn2-C6_fun-type_DNA-bd_sf"/>
</dbReference>
<proteinExistence type="predicted"/>
<evidence type="ECO:0000256" key="1">
    <source>
        <dbReference type="ARBA" id="ARBA00022833"/>
    </source>
</evidence>
<dbReference type="PROSITE" id="PS50048">
    <property type="entry name" value="ZN2_CY6_FUNGAL_2"/>
    <property type="match status" value="1"/>
</dbReference>
<dbReference type="InterPro" id="IPR001138">
    <property type="entry name" value="Zn2Cys6_DnaBD"/>
</dbReference>
<feature type="region of interest" description="Disordered" evidence="8">
    <location>
        <begin position="101"/>
        <end position="134"/>
    </location>
</feature>
<feature type="domain" description="Zn(2)-C6 fungal-type" evidence="9">
    <location>
        <begin position="65"/>
        <end position="94"/>
    </location>
</feature>
<dbReference type="SUPFAM" id="SSF57701">
    <property type="entry name" value="Zn2/Cys6 DNA-binding domain"/>
    <property type="match status" value="1"/>
</dbReference>
<dbReference type="GO" id="GO:0008270">
    <property type="term" value="F:zinc ion binding"/>
    <property type="evidence" value="ECO:0007669"/>
    <property type="project" value="InterPro"/>
</dbReference>
<organism evidence="10 11">
    <name type="scientific">Aspergillus flavus (strain ATCC 200026 / FGSC A1120 / IAM 13836 / NRRL 3357 / JCM 12722 / SRRC 167)</name>
    <dbReference type="NCBI Taxonomy" id="332952"/>
    <lineage>
        <taxon>Eukaryota</taxon>
        <taxon>Fungi</taxon>
        <taxon>Dikarya</taxon>
        <taxon>Ascomycota</taxon>
        <taxon>Pezizomycotina</taxon>
        <taxon>Eurotiomycetes</taxon>
        <taxon>Eurotiomycetidae</taxon>
        <taxon>Eurotiales</taxon>
        <taxon>Aspergillaceae</taxon>
        <taxon>Aspergillus</taxon>
        <taxon>Aspergillus subgen. Circumdati</taxon>
    </lineage>
</organism>
<keyword evidence="1" id="KW-0862">Zinc</keyword>
<dbReference type="VEuPathDB" id="FungiDB:F9C07_2286596"/>
<dbReference type="Pfam" id="PF00172">
    <property type="entry name" value="Zn_clus"/>
    <property type="match status" value="1"/>
</dbReference>
<keyword evidence="4" id="KW-0804">Transcription</keyword>
<evidence type="ECO:0000256" key="7">
    <source>
        <dbReference type="ARBA" id="ARBA00041954"/>
    </source>
</evidence>
<reference evidence="11" key="1">
    <citation type="journal article" date="2021" name="G3 (Bethesda)">
        <title>Chromosome assembled and annotated genome sequence of Aspergillus flavus NRRL 3357.</title>
        <authorList>
            <person name="Skerker J.M."/>
            <person name="Pianalto K.M."/>
            <person name="Mondo S.J."/>
            <person name="Yang K."/>
            <person name="Arkin A.P."/>
            <person name="Keller N.P."/>
            <person name="Grigoriev I.V."/>
            <person name="Louise Glass N.L."/>
        </authorList>
    </citation>
    <scope>NUCLEOTIDE SEQUENCE [LARGE SCALE GENOMIC DNA]</scope>
    <source>
        <strain evidence="11">ATCC 200026 / FGSC A1120 / IAM 13836 / NRRL 3357 / JCM 12722 / SRRC 167</strain>
    </source>
</reference>
<dbReference type="GO" id="GO:0000981">
    <property type="term" value="F:DNA-binding transcription factor activity, RNA polymerase II-specific"/>
    <property type="evidence" value="ECO:0007669"/>
    <property type="project" value="InterPro"/>
</dbReference>
<sequence length="641" mass="72546">MVDVALLLCAGMVGICRRRLLILLGYKWGTLGTTSVLRYVADIPFSYIFHLPAQRDHLITMSSRACDRCWALKTQCDSQSPCARCRRLGLPCLTERPVRAKGRPRKSVSSRQDRAVREPSVEPESQSSGQEIRSSVSTADVSSIPLDPSLIDSLLQRLLSSSRKLGIFGLLPDSLHADTEARANFSVRQILNAELQNALLAIALDLYCYRLPETVAGSLAVSRDHLQMRALADTPCLTWKSHELQLGNALLLLLFSYTWCLNSEFADIAVRWLSLSRIIHEDISKSSIQDDDWNELTRRTEMSLYIQDAILALLHNQRKPSCPFQVCTKSQVADNIWHASSPLNSVPTELWTLEASSYFVMMHPLVNCMRAVIEAPSFGSRAWTTIRNDLCNYFFRFPPALLRFEDLTYAYEAEAMIWMHGLFIILYGTRDLVDLIMNPVYHEADRFSYLLEHSLLLGDVLPTVLSLDPYLESLSPATIIFLLQSTTIHAIALRQFFSDNSNHALLENGVPAKLVRSSDHHHSLLSAIELHCKRYDIPIIGEIRTLLSTCLSRAAFRNTDARIISTQQLMHYRWCSTGTGIIHLQRDEAVAAWQYPVSPGEELWQQPSDNRDELQPLIVDLCAPNTRLCRNGYFDLSILIR</sequence>
<dbReference type="PANTHER" id="PTHR47663:SF1">
    <property type="entry name" value="XYLANOLYTIC TRANSCRIPTIONAL ACTIVATOR XLNR-RELATED"/>
    <property type="match status" value="1"/>
</dbReference>
<evidence type="ECO:0000256" key="5">
    <source>
        <dbReference type="ARBA" id="ARBA00023242"/>
    </source>
</evidence>
<dbReference type="GO" id="GO:0003677">
    <property type="term" value="F:DNA binding"/>
    <property type="evidence" value="ECO:0007669"/>
    <property type="project" value="UniProtKB-KW"/>
</dbReference>
<keyword evidence="3" id="KW-0238">DNA-binding</keyword>
<evidence type="ECO:0000256" key="2">
    <source>
        <dbReference type="ARBA" id="ARBA00023015"/>
    </source>
</evidence>
<keyword evidence="2" id="KW-0805">Transcription regulation</keyword>
<evidence type="ECO:0000256" key="3">
    <source>
        <dbReference type="ARBA" id="ARBA00023125"/>
    </source>
</evidence>
<dbReference type="CDD" id="cd00067">
    <property type="entry name" value="GAL4"/>
    <property type="match status" value="1"/>
</dbReference>
<protein>
    <recommendedName>
        <fullName evidence="6">Xylanolytic transcriptional activator xlnR</fullName>
    </recommendedName>
    <alternativeName>
        <fullName evidence="7">Xylanase regulator</fullName>
    </alternativeName>
</protein>
<dbReference type="PANTHER" id="PTHR47663">
    <property type="entry name" value="XYLANOLYTIC TRANSCRIPTIONAL ACTIVATOR XLNR-RELATED"/>
    <property type="match status" value="1"/>
</dbReference>
<dbReference type="Gene3D" id="4.10.240.10">
    <property type="entry name" value="Zn(2)-C6 fungal-type DNA-binding domain"/>
    <property type="match status" value="1"/>
</dbReference>
<dbReference type="SMART" id="SM00066">
    <property type="entry name" value="GAL4"/>
    <property type="match status" value="1"/>
</dbReference>
<evidence type="ECO:0000256" key="4">
    <source>
        <dbReference type="ARBA" id="ARBA00023163"/>
    </source>
</evidence>
<dbReference type="VEuPathDB" id="FungiDB:AFLA_010289"/>